<dbReference type="InterPro" id="IPR032710">
    <property type="entry name" value="NTF2-like_dom_sf"/>
</dbReference>
<evidence type="ECO:0000313" key="1">
    <source>
        <dbReference type="EMBL" id="MBP2034307.1"/>
    </source>
</evidence>
<gene>
    <name evidence="1" type="ORF">J2Z77_000091</name>
</gene>
<name>A0ABS4KWA9_STRAV</name>
<dbReference type="EMBL" id="JAGGLQ010000001">
    <property type="protein sequence ID" value="MBP2034307.1"/>
    <property type="molecule type" value="Genomic_DNA"/>
</dbReference>
<evidence type="ECO:0000313" key="2">
    <source>
        <dbReference type="Proteomes" id="UP001519310"/>
    </source>
</evidence>
<keyword evidence="2" id="KW-1185">Reference proteome</keyword>
<organism evidence="1 2">
    <name type="scientific">Streptomyces avidinii</name>
    <dbReference type="NCBI Taxonomy" id="1895"/>
    <lineage>
        <taxon>Bacteria</taxon>
        <taxon>Bacillati</taxon>
        <taxon>Actinomycetota</taxon>
        <taxon>Actinomycetes</taxon>
        <taxon>Kitasatosporales</taxon>
        <taxon>Streptomycetaceae</taxon>
        <taxon>Streptomyces</taxon>
    </lineage>
</organism>
<evidence type="ECO:0008006" key="3">
    <source>
        <dbReference type="Google" id="ProtNLM"/>
    </source>
</evidence>
<sequence>MTTMTSTDISRAINDLLFTPGLDLTEAIDRHFAPDYRQRTNGVWSDRTSFAQHMTRLRSLIRDGQVEVQDELRDGLSYADRHTVTLTHHDGHVSRTEVYLFARMAPDGRFERVEETTLLVTGEGDDAQLGLIK</sequence>
<dbReference type="SUPFAM" id="SSF54427">
    <property type="entry name" value="NTF2-like"/>
    <property type="match status" value="1"/>
</dbReference>
<dbReference type="Gene3D" id="3.10.450.50">
    <property type="match status" value="1"/>
</dbReference>
<reference evidence="1 2" key="1">
    <citation type="submission" date="2021-03" db="EMBL/GenBank/DDBJ databases">
        <title>Genomic Encyclopedia of Type Strains, Phase IV (KMG-IV): sequencing the most valuable type-strain genomes for metagenomic binning, comparative biology and taxonomic classification.</title>
        <authorList>
            <person name="Goeker M."/>
        </authorList>
    </citation>
    <scope>NUCLEOTIDE SEQUENCE [LARGE SCALE GENOMIC DNA]</scope>
    <source>
        <strain evidence="1 2">DSM 40526</strain>
    </source>
</reference>
<dbReference type="Proteomes" id="UP001519310">
    <property type="component" value="Unassembled WGS sequence"/>
</dbReference>
<accession>A0ABS4KWA9</accession>
<proteinExistence type="predicted"/>
<protein>
    <recommendedName>
        <fullName evidence="3">SnoaL-like protein</fullName>
    </recommendedName>
</protein>
<comment type="caution">
    <text evidence="1">The sequence shown here is derived from an EMBL/GenBank/DDBJ whole genome shotgun (WGS) entry which is preliminary data.</text>
</comment>